<dbReference type="AlphaFoldDB" id="A0A8T0WRE7"/>
<protein>
    <recommendedName>
        <fullName evidence="6">F-box domain-containing protein</fullName>
    </recommendedName>
</protein>
<feature type="domain" description="F-box" evidence="2">
    <location>
        <begin position="28"/>
        <end position="64"/>
    </location>
</feature>
<dbReference type="InterPro" id="IPR036047">
    <property type="entry name" value="F-box-like_dom_sf"/>
</dbReference>
<name>A0A8T0WRE7_PANVG</name>
<evidence type="ECO:0000259" key="2">
    <source>
        <dbReference type="Pfam" id="PF12937"/>
    </source>
</evidence>
<dbReference type="InterPro" id="IPR056594">
    <property type="entry name" value="AT5G49610-like_b-prop"/>
</dbReference>
<dbReference type="EMBL" id="CM029038">
    <property type="protein sequence ID" value="KAG2649885.1"/>
    <property type="molecule type" value="Genomic_DNA"/>
</dbReference>
<feature type="region of interest" description="Disordered" evidence="1">
    <location>
        <begin position="1"/>
        <end position="28"/>
    </location>
</feature>
<evidence type="ECO:0000313" key="4">
    <source>
        <dbReference type="EMBL" id="KAG2649885.1"/>
    </source>
</evidence>
<dbReference type="Gene3D" id="1.20.1280.50">
    <property type="match status" value="1"/>
</dbReference>
<evidence type="ECO:0008006" key="6">
    <source>
        <dbReference type="Google" id="ProtNLM"/>
    </source>
</evidence>
<proteinExistence type="predicted"/>
<dbReference type="Pfam" id="PF12937">
    <property type="entry name" value="F-box-like"/>
    <property type="match status" value="1"/>
</dbReference>
<organism evidence="4 5">
    <name type="scientific">Panicum virgatum</name>
    <name type="common">Blackwell switchgrass</name>
    <dbReference type="NCBI Taxonomy" id="38727"/>
    <lineage>
        <taxon>Eukaryota</taxon>
        <taxon>Viridiplantae</taxon>
        <taxon>Streptophyta</taxon>
        <taxon>Embryophyta</taxon>
        <taxon>Tracheophyta</taxon>
        <taxon>Spermatophyta</taxon>
        <taxon>Magnoliopsida</taxon>
        <taxon>Liliopsida</taxon>
        <taxon>Poales</taxon>
        <taxon>Poaceae</taxon>
        <taxon>PACMAD clade</taxon>
        <taxon>Panicoideae</taxon>
        <taxon>Panicodae</taxon>
        <taxon>Paniceae</taxon>
        <taxon>Panicinae</taxon>
        <taxon>Panicum</taxon>
        <taxon>Panicum sect. Hiantes</taxon>
    </lineage>
</organism>
<evidence type="ECO:0000259" key="3">
    <source>
        <dbReference type="Pfam" id="PF23635"/>
    </source>
</evidence>
<dbReference type="PANTHER" id="PTHR32133">
    <property type="entry name" value="OS07G0120400 PROTEIN"/>
    <property type="match status" value="1"/>
</dbReference>
<dbReference type="SUPFAM" id="SSF81383">
    <property type="entry name" value="F-box domain"/>
    <property type="match status" value="1"/>
</dbReference>
<comment type="caution">
    <text evidence="4">The sequence shown here is derived from an EMBL/GenBank/DDBJ whole genome shotgun (WGS) entry which is preliminary data.</text>
</comment>
<feature type="domain" description="F-box protein AT5G49610-like beta-propeller" evidence="3">
    <location>
        <begin position="116"/>
        <end position="320"/>
    </location>
</feature>
<accession>A0A8T0WRE7</accession>
<dbReference type="Proteomes" id="UP000823388">
    <property type="component" value="Chromosome 1N"/>
</dbReference>
<keyword evidence="5" id="KW-1185">Reference proteome</keyword>
<gene>
    <name evidence="4" type="ORF">PVAP13_1NG147300</name>
</gene>
<reference evidence="4" key="1">
    <citation type="submission" date="2020-05" db="EMBL/GenBank/DDBJ databases">
        <title>WGS assembly of Panicum virgatum.</title>
        <authorList>
            <person name="Lovell J.T."/>
            <person name="Jenkins J."/>
            <person name="Shu S."/>
            <person name="Juenger T.E."/>
            <person name="Schmutz J."/>
        </authorList>
    </citation>
    <scope>NUCLEOTIDE SEQUENCE</scope>
    <source>
        <strain evidence="4">AP13</strain>
    </source>
</reference>
<dbReference type="Pfam" id="PF23635">
    <property type="entry name" value="Beta-prop_AT5G49610-like"/>
    <property type="match status" value="1"/>
</dbReference>
<evidence type="ECO:0000256" key="1">
    <source>
        <dbReference type="SAM" id="MobiDB-lite"/>
    </source>
</evidence>
<evidence type="ECO:0000313" key="5">
    <source>
        <dbReference type="Proteomes" id="UP000823388"/>
    </source>
</evidence>
<sequence>MSGDEDLPPGGGRRRRRSPAPAPPLDNDDLLSDILLRLSPSPSSLPRASLVCKRWRRLVSAPAFVRSFRAHHRRNAPLLGFFTEGESRVSFTSTLEPPDRLPRGHFSLDLEGRLHMLGCRHGLVLLLNRMEHYFQVWEPVAGDLSRVAFPPEFGNGGSAVYQHAAVLRAPGDVQAGEGPSIPFLVVLVGSDTTVTRAFACVYSSETGVWGNLVSTACPSKVPMYNPSTLIGSSLYWLLGPEMAILKFDLDRQFLEVIDAPLHNCHYDMLRYWVMPAEGGGLGFLCMSGYNAQLWMRKMDCDGISGWVLGRTIELDKLLLNSGEDFPPLIIGFAEEDNMSFLMASIDGNISGIMVKLDSTQFQKPFRIECLGIYHPFASVYTPGIGIGGGHAGAEHR</sequence>
<dbReference type="PANTHER" id="PTHR32133:SF380">
    <property type="entry name" value="OS10G0137700 PROTEIN"/>
    <property type="match status" value="1"/>
</dbReference>
<dbReference type="InterPro" id="IPR001810">
    <property type="entry name" value="F-box_dom"/>
</dbReference>